<dbReference type="AlphaFoldDB" id="A0A0F8CPN0"/>
<feature type="transmembrane region" description="Helical" evidence="6">
    <location>
        <begin position="12"/>
        <end position="36"/>
    </location>
</feature>
<evidence type="ECO:0000256" key="6">
    <source>
        <dbReference type="SAM" id="Phobius"/>
    </source>
</evidence>
<accession>A0A0F8CPN0</accession>
<dbReference type="EMBL" id="JJOS01000004">
    <property type="protein sequence ID" value="KKG06889.1"/>
    <property type="molecule type" value="Genomic_DNA"/>
</dbReference>
<comment type="subcellular location">
    <subcellularLocation>
        <location evidence="1">Cell membrane</location>
        <topology evidence="1">Multi-pass membrane protein</topology>
    </subcellularLocation>
</comment>
<proteinExistence type="predicted"/>
<dbReference type="InterPro" id="IPR050833">
    <property type="entry name" value="Poly_Biosynth_Transport"/>
</dbReference>
<evidence type="ECO:0000313" key="7">
    <source>
        <dbReference type="EMBL" id="KKG06889.1"/>
    </source>
</evidence>
<sequence>MYNEEMSGDVKHFITNIGYVGVGIIVSTFFSFMFNILSGRIFGPTEYGKFVLVQSIAMFLQIPMLLGIPTAMVKYTSENKDIDRQRTVISTSYILVSICVFFFTIIYYIYSKQISEIFSIAEESFKLAIIFAHLFIFSFITTNTLRGVNEIKKYSKIKSIYGLLQLLPLILFIYLTHISYTSIVYSILISDALIGLLTFQSIKRYIRFKFELPWAKTLMNFSLFTAISDISFVIYTNTDKLLINKYMLVENVGLYNAYFYSSINVINIFAGIISIVLLPTISKYEDKTPIFKRLDKFIPYLIVLGIPFTLVTEYVILNIFGKDYPFNFLLAFLFGVTAVMSVWYLLYVSILTSMGIKGAKINFMSTVIIAIVNIILDIYLIPILGLNGAIIATTVGYCCGISAILIIRYRAL</sequence>
<keyword evidence="3 6" id="KW-0812">Transmembrane</keyword>
<feature type="transmembrane region" description="Helical" evidence="6">
    <location>
        <begin position="388"/>
        <end position="407"/>
    </location>
</feature>
<evidence type="ECO:0000256" key="5">
    <source>
        <dbReference type="ARBA" id="ARBA00023136"/>
    </source>
</evidence>
<feature type="transmembrane region" description="Helical" evidence="6">
    <location>
        <begin position="218"/>
        <end position="237"/>
    </location>
</feature>
<dbReference type="PATRIC" id="fig|2209.56.peg.4021"/>
<dbReference type="PANTHER" id="PTHR30250:SF11">
    <property type="entry name" value="O-ANTIGEN TRANSPORTER-RELATED"/>
    <property type="match status" value="1"/>
</dbReference>
<dbReference type="RefSeq" id="WP_048048224.1">
    <property type="nucleotide sequence ID" value="NZ_JJQU01000117.1"/>
</dbReference>
<evidence type="ECO:0000313" key="8">
    <source>
        <dbReference type="EMBL" id="KKH85822.1"/>
    </source>
</evidence>
<feature type="transmembrane region" description="Helical" evidence="6">
    <location>
        <begin position="361"/>
        <end position="382"/>
    </location>
</feature>
<gene>
    <name evidence="7" type="ORF">DU47_10795</name>
    <name evidence="8" type="ORF">DU80_18575</name>
</gene>
<feature type="transmembrane region" description="Helical" evidence="6">
    <location>
        <begin position="56"/>
        <end position="76"/>
    </location>
</feature>
<feature type="transmembrane region" description="Helical" evidence="6">
    <location>
        <begin position="298"/>
        <end position="320"/>
    </location>
</feature>
<feature type="transmembrane region" description="Helical" evidence="6">
    <location>
        <begin position="326"/>
        <end position="349"/>
    </location>
</feature>
<keyword evidence="5 6" id="KW-0472">Membrane</keyword>
<comment type="caution">
    <text evidence="7">The sequence shown here is derived from an EMBL/GenBank/DDBJ whole genome shotgun (WGS) entry which is preliminary data.</text>
</comment>
<feature type="transmembrane region" description="Helical" evidence="6">
    <location>
        <begin position="183"/>
        <end position="206"/>
    </location>
</feature>
<keyword evidence="4 6" id="KW-1133">Transmembrane helix</keyword>
<feature type="transmembrane region" description="Helical" evidence="6">
    <location>
        <begin position="88"/>
        <end position="110"/>
    </location>
</feature>
<name>A0A0F8CPN0_METMZ</name>
<evidence type="ECO:0000256" key="1">
    <source>
        <dbReference type="ARBA" id="ARBA00004651"/>
    </source>
</evidence>
<evidence type="ECO:0000256" key="3">
    <source>
        <dbReference type="ARBA" id="ARBA00022692"/>
    </source>
</evidence>
<dbReference type="GO" id="GO:0005886">
    <property type="term" value="C:plasma membrane"/>
    <property type="evidence" value="ECO:0007669"/>
    <property type="project" value="UniProtKB-SubCell"/>
</dbReference>
<evidence type="ECO:0000313" key="10">
    <source>
        <dbReference type="Proteomes" id="UP000034578"/>
    </source>
</evidence>
<dbReference type="Pfam" id="PF13440">
    <property type="entry name" value="Polysacc_synt_3"/>
    <property type="match status" value="1"/>
</dbReference>
<keyword evidence="2" id="KW-1003">Cell membrane</keyword>
<dbReference type="PANTHER" id="PTHR30250">
    <property type="entry name" value="PST FAMILY PREDICTED COLANIC ACID TRANSPORTER"/>
    <property type="match status" value="1"/>
</dbReference>
<evidence type="ECO:0000256" key="2">
    <source>
        <dbReference type="ARBA" id="ARBA00022475"/>
    </source>
</evidence>
<dbReference type="Proteomes" id="UP000034578">
    <property type="component" value="Unassembled WGS sequence"/>
</dbReference>
<dbReference type="EMBL" id="JJQU01000117">
    <property type="protein sequence ID" value="KKH85822.1"/>
    <property type="molecule type" value="Genomic_DNA"/>
</dbReference>
<protein>
    <submittedName>
        <fullName evidence="7">Uncharacterized protein</fullName>
    </submittedName>
</protein>
<feature type="transmembrane region" description="Helical" evidence="6">
    <location>
        <begin position="160"/>
        <end position="177"/>
    </location>
</feature>
<feature type="transmembrane region" description="Helical" evidence="6">
    <location>
        <begin position="257"/>
        <end position="278"/>
    </location>
</feature>
<organism evidence="7 10">
    <name type="scientific">Methanosarcina mazei</name>
    <name type="common">Methanosarcina frisia</name>
    <dbReference type="NCBI Taxonomy" id="2209"/>
    <lineage>
        <taxon>Archaea</taxon>
        <taxon>Methanobacteriati</taxon>
        <taxon>Methanobacteriota</taxon>
        <taxon>Stenosarchaea group</taxon>
        <taxon>Methanomicrobia</taxon>
        <taxon>Methanosarcinales</taxon>
        <taxon>Methanosarcinaceae</taxon>
        <taxon>Methanosarcina</taxon>
    </lineage>
</organism>
<evidence type="ECO:0000313" key="9">
    <source>
        <dbReference type="Proteomes" id="UP000034152"/>
    </source>
</evidence>
<dbReference type="Proteomes" id="UP000034152">
    <property type="component" value="Unassembled WGS sequence"/>
</dbReference>
<feature type="transmembrane region" description="Helical" evidence="6">
    <location>
        <begin position="130"/>
        <end position="148"/>
    </location>
</feature>
<reference evidence="9 10" key="1">
    <citation type="journal article" date="2015" name="ISME J.">
        <title>Genomic and phenotypic differentiation among Methanosarcina mazei populations from Columbia River sediment.</title>
        <authorList>
            <person name="Youngblut N.D."/>
            <person name="Wirth J.S."/>
            <person name="Henriksen J.R."/>
            <person name="Smith M."/>
            <person name="Simon H."/>
            <person name="Metcalf W.W."/>
            <person name="Whitaker R.J."/>
        </authorList>
    </citation>
    <scope>NUCLEOTIDE SEQUENCE [LARGE SCALE GENOMIC DNA]</scope>
    <source>
        <strain evidence="8 9">1.H.M.2.1</strain>
        <strain evidence="7 10">2.F.A.2.4</strain>
    </source>
</reference>
<keyword evidence="10" id="KW-1185">Reference proteome</keyword>
<evidence type="ECO:0000256" key="4">
    <source>
        <dbReference type="ARBA" id="ARBA00022989"/>
    </source>
</evidence>